<evidence type="ECO:0008006" key="4">
    <source>
        <dbReference type="Google" id="ProtNLM"/>
    </source>
</evidence>
<evidence type="ECO:0000313" key="1">
    <source>
        <dbReference type="EMBL" id="ESO08403.1"/>
    </source>
</evidence>
<dbReference type="HOGENOM" id="CLU_772282_0_0_1"/>
<dbReference type="KEGG" id="hro:HELRODRAFT_169238"/>
<dbReference type="EnsemblMetazoa" id="HelroT169238">
    <property type="protein sequence ID" value="HelroP169238"/>
    <property type="gene ID" value="HelroG169238"/>
</dbReference>
<dbReference type="AlphaFoldDB" id="T1F1M1"/>
<accession>T1F1M1</accession>
<name>T1F1M1_HELRO</name>
<dbReference type="InterPro" id="IPR012337">
    <property type="entry name" value="RNaseH-like_sf"/>
</dbReference>
<dbReference type="CTD" id="20202721"/>
<organism evidence="2 3">
    <name type="scientific">Helobdella robusta</name>
    <name type="common">Californian leech</name>
    <dbReference type="NCBI Taxonomy" id="6412"/>
    <lineage>
        <taxon>Eukaryota</taxon>
        <taxon>Metazoa</taxon>
        <taxon>Spiralia</taxon>
        <taxon>Lophotrochozoa</taxon>
        <taxon>Annelida</taxon>
        <taxon>Clitellata</taxon>
        <taxon>Hirudinea</taxon>
        <taxon>Rhynchobdellida</taxon>
        <taxon>Glossiphoniidae</taxon>
        <taxon>Helobdella</taxon>
    </lineage>
</organism>
<reference evidence="1 3" key="2">
    <citation type="journal article" date="2013" name="Nature">
        <title>Insights into bilaterian evolution from three spiralian genomes.</title>
        <authorList>
            <person name="Simakov O."/>
            <person name="Marletaz F."/>
            <person name="Cho S.J."/>
            <person name="Edsinger-Gonzales E."/>
            <person name="Havlak P."/>
            <person name="Hellsten U."/>
            <person name="Kuo D.H."/>
            <person name="Larsson T."/>
            <person name="Lv J."/>
            <person name="Arendt D."/>
            <person name="Savage R."/>
            <person name="Osoegawa K."/>
            <person name="de Jong P."/>
            <person name="Grimwood J."/>
            <person name="Chapman J.A."/>
            <person name="Shapiro H."/>
            <person name="Aerts A."/>
            <person name="Otillar R.P."/>
            <person name="Terry A.Y."/>
            <person name="Boore J.L."/>
            <person name="Grigoriev I.V."/>
            <person name="Lindberg D.R."/>
            <person name="Seaver E.C."/>
            <person name="Weisblat D.A."/>
            <person name="Putnam N.H."/>
            <person name="Rokhsar D.S."/>
        </authorList>
    </citation>
    <scope>NUCLEOTIDE SEQUENCE</scope>
</reference>
<reference evidence="3" key="1">
    <citation type="submission" date="2012-12" db="EMBL/GenBank/DDBJ databases">
        <authorList>
            <person name="Hellsten U."/>
            <person name="Grimwood J."/>
            <person name="Chapman J.A."/>
            <person name="Shapiro H."/>
            <person name="Aerts A."/>
            <person name="Otillar R.P."/>
            <person name="Terry A.Y."/>
            <person name="Boore J.L."/>
            <person name="Simakov O."/>
            <person name="Marletaz F."/>
            <person name="Cho S.-J."/>
            <person name="Edsinger-Gonzales E."/>
            <person name="Havlak P."/>
            <person name="Kuo D.-H."/>
            <person name="Larsson T."/>
            <person name="Lv J."/>
            <person name="Arendt D."/>
            <person name="Savage R."/>
            <person name="Osoegawa K."/>
            <person name="de Jong P."/>
            <person name="Lindberg D.R."/>
            <person name="Seaver E.C."/>
            <person name="Weisblat D.A."/>
            <person name="Putnam N.H."/>
            <person name="Grigoriev I.V."/>
            <person name="Rokhsar D.S."/>
        </authorList>
    </citation>
    <scope>NUCLEOTIDE SEQUENCE</scope>
</reference>
<dbReference type="Proteomes" id="UP000015101">
    <property type="component" value="Unassembled WGS sequence"/>
</dbReference>
<protein>
    <recommendedName>
        <fullName evidence="4">HAT C-terminal dimerisation domain-containing protein</fullName>
    </recommendedName>
</protein>
<evidence type="ECO:0000313" key="3">
    <source>
        <dbReference type="Proteomes" id="UP000015101"/>
    </source>
</evidence>
<dbReference type="InParanoid" id="T1F1M1"/>
<gene>
    <name evidence="2" type="primary">20202721</name>
    <name evidence="1" type="ORF">HELRODRAFT_169238</name>
</gene>
<dbReference type="OrthoDB" id="1607513at2759"/>
<keyword evidence="3" id="KW-1185">Reference proteome</keyword>
<sequence length="359" mass="42004">MSEVKNVEVHPQVDVMDKEFLIKLMLSKSKDVSLKAQENSKTVKYGFRDQKNEAEENEPDSNKIMVLMKTAKNLVAYCKRSNIQKALVEKGLGLKQKIVTRWDSEFDMLESIKKAISELNILLQDNPQKNCLYLLDTPLIDHLLEILNPIKLATKMFSQSKVPTIRLKASLKYKLIDNLNALEKKYTNYQDKKDYEYSIYFDHLKKFVAHIRNGVEEKLKIDNIHKAAMLLNPKFKKLLLSNLTGDELCDFKKYINSVLLAEFTGHIHENDTLKIVENKELLTEAPLPPSKKPQIEDEVFQCYFHPLIDENDTEIKELDKYIAEETPHVDAVHYWSSHKKYFKLREVSYFLFRVFRQKG</sequence>
<dbReference type="EMBL" id="KB096080">
    <property type="protein sequence ID" value="ESO08403.1"/>
    <property type="molecule type" value="Genomic_DNA"/>
</dbReference>
<dbReference type="GeneID" id="20202721"/>
<dbReference type="EMBL" id="AMQM01003240">
    <property type="status" value="NOT_ANNOTATED_CDS"/>
    <property type="molecule type" value="Genomic_DNA"/>
</dbReference>
<proteinExistence type="predicted"/>
<evidence type="ECO:0000313" key="2">
    <source>
        <dbReference type="EnsemblMetazoa" id="HelroP169238"/>
    </source>
</evidence>
<dbReference type="RefSeq" id="XP_009013333.1">
    <property type="nucleotide sequence ID" value="XM_009015085.1"/>
</dbReference>
<dbReference type="SUPFAM" id="SSF53098">
    <property type="entry name" value="Ribonuclease H-like"/>
    <property type="match status" value="1"/>
</dbReference>
<reference evidence="2" key="3">
    <citation type="submission" date="2015-06" db="UniProtKB">
        <authorList>
            <consortium name="EnsemblMetazoa"/>
        </authorList>
    </citation>
    <scope>IDENTIFICATION</scope>
</reference>